<dbReference type="GO" id="GO:0033743">
    <property type="term" value="F:peptide-methionine (R)-S-oxide reductase activity"/>
    <property type="evidence" value="ECO:0007669"/>
    <property type="project" value="InterPro"/>
</dbReference>
<dbReference type="Gene3D" id="3.30.1370.110">
    <property type="match status" value="1"/>
</dbReference>
<dbReference type="Gene3D" id="2.170.150.20">
    <property type="entry name" value="Peptide methionine sulfoxide reductase"/>
    <property type="match status" value="1"/>
</dbReference>
<evidence type="ECO:0000256" key="3">
    <source>
        <dbReference type="ARBA" id="ARBA00022723"/>
    </source>
</evidence>
<comment type="caution">
    <text evidence="8">The sequence shown here is derived from an EMBL/GenBank/DDBJ whole genome shotgun (WGS) entry which is preliminary data.</text>
</comment>
<evidence type="ECO:0000256" key="1">
    <source>
        <dbReference type="ARBA" id="ARBA00001947"/>
    </source>
</evidence>
<dbReference type="InterPro" id="IPR036063">
    <property type="entry name" value="Smr_dom_sf"/>
</dbReference>
<gene>
    <name evidence="8" type="ORF">N7468_007098</name>
</gene>
<feature type="domain" description="Smr" evidence="6">
    <location>
        <begin position="447"/>
        <end position="536"/>
    </location>
</feature>
<sequence>MAGKGDLWTELEKRYCPPLDPALFAAIFSDYDIESPDQVKELRQNLDTLQELAVQQEFLPFDPSGTANDTEHDVVDLGGAFSEPAMTAQTDQTSMVSSLLSDDSIYKGKRSVRYTLAADGSRELTGATPHKSVNNLLEMFPSLSRIDIELELKKNNGDVTKSMDVLLNQAFFDETKDAPEDIRINVPKGIDGFVTEDNVASRQSERKKKNKKYQKLDIKRGRSSDCAPVNKWETGQADIDFICSRALNASKTHVTSLYYAHSASLSSTIRAIALTKAPKTMAEVDGESIIMTQIPELRAQFPSVEPTTLVGLLRLTRHMMSATQELAEAMVKATEVSAEDFVKLSMAPLSLENPEDVTDAKGHRRGAPSISYGFEEAKSRAESKFSAGRAAREQASQAARRARSNPLYGGAAAVYHERSREMREMAFQELAVASDWLVDQQSSSGDLDLHGVTVANGVRIARERVEAWWKGLGDAKHIRGRAHGGYKIITGVGIHSPDGTSRLGPAVSRMLVEEGWKVEINRGYLIVTGASMQTSILRTARSFHRFRLLNHFGQLARFHSTSTRKAPRLTPGGKTFRAAPTIPFLGAFFSSKEPKESMSYPGQRSEDEWRAVLSPEQFRILREKGTERPGSGEYDAHYPSEGVYTCAGCAAPLYKASHKFKSGCGWPAYFDSIPGAVTRHVDNTFGMERTEIVCTNCGGHLGHVFAGEGYPTPTDERHCVNSISLRFTEDTKGPNDKAKA</sequence>
<evidence type="ECO:0000256" key="5">
    <source>
        <dbReference type="ARBA" id="ARBA00023002"/>
    </source>
</evidence>
<proteinExistence type="inferred from homology"/>
<dbReference type="Pfam" id="PF26286">
    <property type="entry name" value="UBA_10"/>
    <property type="match status" value="1"/>
</dbReference>
<dbReference type="PANTHER" id="PTHR46081">
    <property type="entry name" value="PEPTIDE METHIONINE SULFOXIDE REDUCTASE 2"/>
    <property type="match status" value="1"/>
</dbReference>
<evidence type="ECO:0000313" key="9">
    <source>
        <dbReference type="Proteomes" id="UP001150941"/>
    </source>
</evidence>
<dbReference type="PROSITE" id="PS50828">
    <property type="entry name" value="SMR"/>
    <property type="match status" value="1"/>
</dbReference>
<dbReference type="InterPro" id="IPR009060">
    <property type="entry name" value="UBA-like_sf"/>
</dbReference>
<dbReference type="InterPro" id="IPR028427">
    <property type="entry name" value="Met_Sox_Rdtase_MsrB"/>
</dbReference>
<dbReference type="CDD" id="cd14279">
    <property type="entry name" value="CUE"/>
    <property type="match status" value="1"/>
</dbReference>
<keyword evidence="5" id="KW-0560">Oxidoreductase</keyword>
<dbReference type="Proteomes" id="UP001150941">
    <property type="component" value="Unassembled WGS sequence"/>
</dbReference>
<dbReference type="GO" id="GO:0046872">
    <property type="term" value="F:metal ion binding"/>
    <property type="evidence" value="ECO:0007669"/>
    <property type="project" value="UniProtKB-KW"/>
</dbReference>
<evidence type="ECO:0000313" key="8">
    <source>
        <dbReference type="EMBL" id="KAJ5225873.1"/>
    </source>
</evidence>
<reference evidence="8" key="2">
    <citation type="journal article" date="2023" name="IMA Fungus">
        <title>Comparative genomic study of the Penicillium genus elucidates a diverse pangenome and 15 lateral gene transfer events.</title>
        <authorList>
            <person name="Petersen C."/>
            <person name="Sorensen T."/>
            <person name="Nielsen M.R."/>
            <person name="Sondergaard T.E."/>
            <person name="Sorensen J.L."/>
            <person name="Fitzpatrick D.A."/>
            <person name="Frisvad J.C."/>
            <person name="Nielsen K.L."/>
        </authorList>
    </citation>
    <scope>NUCLEOTIDE SEQUENCE</scope>
    <source>
        <strain evidence="8">IBT 19713</strain>
    </source>
</reference>
<dbReference type="SUPFAM" id="SSF46934">
    <property type="entry name" value="UBA-like"/>
    <property type="match status" value="1"/>
</dbReference>
<evidence type="ECO:0000259" key="6">
    <source>
        <dbReference type="PROSITE" id="PS50828"/>
    </source>
</evidence>
<keyword evidence="4" id="KW-0862">Zinc</keyword>
<dbReference type="PANTHER" id="PTHR46081:SF8">
    <property type="entry name" value="PEPTIDE METHIONINE SULFOXIDE REDUCTASE 2"/>
    <property type="match status" value="1"/>
</dbReference>
<dbReference type="GO" id="GO:0006979">
    <property type="term" value="P:response to oxidative stress"/>
    <property type="evidence" value="ECO:0007669"/>
    <property type="project" value="InterPro"/>
</dbReference>
<dbReference type="SUPFAM" id="SSF51316">
    <property type="entry name" value="Mss4-like"/>
    <property type="match status" value="1"/>
</dbReference>
<dbReference type="GO" id="GO:0030091">
    <property type="term" value="P:protein repair"/>
    <property type="evidence" value="ECO:0007669"/>
    <property type="project" value="InterPro"/>
</dbReference>
<dbReference type="EMBL" id="JAPQKS010000005">
    <property type="protein sequence ID" value="KAJ5225873.1"/>
    <property type="molecule type" value="Genomic_DNA"/>
</dbReference>
<dbReference type="RefSeq" id="XP_058329284.1">
    <property type="nucleotide sequence ID" value="XM_058476394.1"/>
</dbReference>
<accession>A0A9W9TKC3</accession>
<protein>
    <submittedName>
        <fullName evidence="8">Peptide methionine sulfoxide reductase MrsB</fullName>
    </submittedName>
</protein>
<comment type="cofactor">
    <cofactor evidence="1">
        <name>Zn(2+)</name>
        <dbReference type="ChEBI" id="CHEBI:29105"/>
    </cofactor>
</comment>
<reference evidence="8" key="1">
    <citation type="submission" date="2022-11" db="EMBL/GenBank/DDBJ databases">
        <authorList>
            <person name="Petersen C."/>
        </authorList>
    </citation>
    <scope>NUCLEOTIDE SEQUENCE</scope>
    <source>
        <strain evidence="8">IBT 19713</strain>
    </source>
</reference>
<dbReference type="SUPFAM" id="SSF160443">
    <property type="entry name" value="SMR domain-like"/>
    <property type="match status" value="1"/>
</dbReference>
<dbReference type="GeneID" id="83203697"/>
<dbReference type="NCBIfam" id="TIGR00357">
    <property type="entry name" value="peptide-methionine (R)-S-oxide reductase MsrB"/>
    <property type="match status" value="1"/>
</dbReference>
<evidence type="ECO:0000256" key="2">
    <source>
        <dbReference type="ARBA" id="ARBA00007174"/>
    </source>
</evidence>
<name>A0A9W9TKC3_9EURO</name>
<evidence type="ECO:0000256" key="4">
    <source>
        <dbReference type="ARBA" id="ARBA00022833"/>
    </source>
</evidence>
<feature type="domain" description="MsrB" evidence="7">
    <location>
        <begin position="606"/>
        <end position="730"/>
    </location>
</feature>
<comment type="similarity">
    <text evidence="2">Belongs to the MsrB Met sulfoxide reductase family.</text>
</comment>
<evidence type="ECO:0000259" key="7">
    <source>
        <dbReference type="PROSITE" id="PS51790"/>
    </source>
</evidence>
<dbReference type="Pfam" id="PF01641">
    <property type="entry name" value="SelR"/>
    <property type="match status" value="1"/>
</dbReference>
<keyword evidence="9" id="KW-1185">Reference proteome</keyword>
<dbReference type="InterPro" id="IPR011057">
    <property type="entry name" value="Mss4-like_sf"/>
</dbReference>
<dbReference type="OrthoDB" id="443981at2759"/>
<dbReference type="PROSITE" id="PS51790">
    <property type="entry name" value="MSRB"/>
    <property type="match status" value="1"/>
</dbReference>
<dbReference type="InterPro" id="IPR002625">
    <property type="entry name" value="Smr_dom"/>
</dbReference>
<dbReference type="AlphaFoldDB" id="A0A9W9TKC3"/>
<keyword evidence="3" id="KW-0479">Metal-binding</keyword>
<dbReference type="InterPro" id="IPR058864">
    <property type="entry name" value="UBA_10"/>
</dbReference>
<organism evidence="8 9">
    <name type="scientific">Penicillium chermesinum</name>
    <dbReference type="NCBI Taxonomy" id="63820"/>
    <lineage>
        <taxon>Eukaryota</taxon>
        <taxon>Fungi</taxon>
        <taxon>Dikarya</taxon>
        <taxon>Ascomycota</taxon>
        <taxon>Pezizomycotina</taxon>
        <taxon>Eurotiomycetes</taxon>
        <taxon>Eurotiomycetidae</taxon>
        <taxon>Eurotiales</taxon>
        <taxon>Aspergillaceae</taxon>
        <taxon>Penicillium</taxon>
    </lineage>
</organism>
<dbReference type="InterPro" id="IPR002579">
    <property type="entry name" value="Met_Sox_Rdtase_MsrB_dom"/>
</dbReference>